<dbReference type="STRING" id="1076935.U4KVR3"/>
<dbReference type="EMBL" id="HF935229">
    <property type="protein sequence ID" value="CCX05056.1"/>
    <property type="molecule type" value="Genomic_DNA"/>
</dbReference>
<dbReference type="AlphaFoldDB" id="U4KVR3"/>
<dbReference type="InterPro" id="IPR035940">
    <property type="entry name" value="CAP_sf"/>
</dbReference>
<dbReference type="PROSITE" id="PS01009">
    <property type="entry name" value="CRISP_1"/>
    <property type="match status" value="1"/>
</dbReference>
<feature type="compositionally biased region" description="Acidic residues" evidence="1">
    <location>
        <begin position="190"/>
        <end position="203"/>
    </location>
</feature>
<proteinExistence type="predicted"/>
<dbReference type="GO" id="GO:0005576">
    <property type="term" value="C:extracellular region"/>
    <property type="evidence" value="ECO:0007669"/>
    <property type="project" value="InterPro"/>
</dbReference>
<dbReference type="OrthoDB" id="43654at2759"/>
<dbReference type="eggNOG" id="KOG3017">
    <property type="taxonomic scope" value="Eukaryota"/>
</dbReference>
<dbReference type="InterPro" id="IPR018244">
    <property type="entry name" value="Allrgn_V5/Tpx1_CS"/>
</dbReference>
<dbReference type="InterPro" id="IPR014044">
    <property type="entry name" value="CAP_dom"/>
</dbReference>
<organism evidence="4 5">
    <name type="scientific">Pyronema omphalodes (strain CBS 100304)</name>
    <name type="common">Pyronema confluens</name>
    <dbReference type="NCBI Taxonomy" id="1076935"/>
    <lineage>
        <taxon>Eukaryota</taxon>
        <taxon>Fungi</taxon>
        <taxon>Dikarya</taxon>
        <taxon>Ascomycota</taxon>
        <taxon>Pezizomycotina</taxon>
        <taxon>Pezizomycetes</taxon>
        <taxon>Pezizales</taxon>
        <taxon>Pyronemataceae</taxon>
        <taxon>Pyronema</taxon>
    </lineage>
</organism>
<feature type="signal peptide" evidence="2">
    <location>
        <begin position="1"/>
        <end position="19"/>
    </location>
</feature>
<evidence type="ECO:0000313" key="5">
    <source>
        <dbReference type="Proteomes" id="UP000018144"/>
    </source>
</evidence>
<dbReference type="Proteomes" id="UP000018144">
    <property type="component" value="Unassembled WGS sequence"/>
</dbReference>
<evidence type="ECO:0000259" key="3">
    <source>
        <dbReference type="SMART" id="SM00198"/>
    </source>
</evidence>
<dbReference type="Gene3D" id="3.40.33.10">
    <property type="entry name" value="CAP"/>
    <property type="match status" value="1"/>
</dbReference>
<evidence type="ECO:0000256" key="2">
    <source>
        <dbReference type="SAM" id="SignalP"/>
    </source>
</evidence>
<name>U4KVR3_PYROM</name>
<protein>
    <submittedName>
        <fullName evidence="4">Similar to Protein PRY1 acc. no. P47032</fullName>
    </submittedName>
</protein>
<dbReference type="SUPFAM" id="SSF55797">
    <property type="entry name" value="PR-1-like"/>
    <property type="match status" value="1"/>
</dbReference>
<feature type="domain" description="SCP" evidence="3">
    <location>
        <begin position="20"/>
        <end position="153"/>
    </location>
</feature>
<dbReference type="PANTHER" id="PTHR10334">
    <property type="entry name" value="CYSTEINE-RICH SECRETORY PROTEIN-RELATED"/>
    <property type="match status" value="1"/>
</dbReference>
<dbReference type="Pfam" id="PF00188">
    <property type="entry name" value="CAP"/>
    <property type="match status" value="1"/>
</dbReference>
<keyword evidence="2" id="KW-0732">Signal</keyword>
<keyword evidence="5" id="KW-1185">Reference proteome</keyword>
<dbReference type="OMA" id="NPGHYEQ"/>
<evidence type="ECO:0000256" key="1">
    <source>
        <dbReference type="SAM" id="MobiDB-lite"/>
    </source>
</evidence>
<dbReference type="InterPro" id="IPR001283">
    <property type="entry name" value="CRISP-related"/>
</dbReference>
<evidence type="ECO:0000313" key="4">
    <source>
        <dbReference type="EMBL" id="CCX05056.1"/>
    </source>
</evidence>
<reference evidence="4 5" key="1">
    <citation type="journal article" date="2013" name="PLoS Genet.">
        <title>The genome and development-dependent transcriptomes of Pyronema confluens: a window into fungal evolution.</title>
        <authorList>
            <person name="Traeger S."/>
            <person name="Altegoer F."/>
            <person name="Freitag M."/>
            <person name="Gabaldon T."/>
            <person name="Kempken F."/>
            <person name="Kumar A."/>
            <person name="Marcet-Houben M."/>
            <person name="Poggeler S."/>
            <person name="Stajich J.E."/>
            <person name="Nowrousian M."/>
        </authorList>
    </citation>
    <scope>NUCLEOTIDE SEQUENCE [LARGE SCALE GENOMIC DNA]</scope>
    <source>
        <strain evidence="5">CBS 100304</strain>
        <tissue evidence="4">Vegetative mycelium</tissue>
    </source>
</reference>
<accession>U4KVR3</accession>
<feature type="region of interest" description="Disordered" evidence="1">
    <location>
        <begin position="166"/>
        <end position="203"/>
    </location>
</feature>
<sequence>MKFSTLALSTLAIATVTLADLRSDYLKPHNQARREHQVGNLQWDNGLAASSQRHANRCVYQHSGQPGVGENLAWGNSLGRGKAVQLWVDERRYFNFQNGGFSAQTGHFTQVVWKGTTRIGCAERRCGGVTIIEADRERRMHVCQYSAPGNYQGQYRQNVFPRRFSKARDEESNDAVAGPALESKEVKEVNDEEFSEEEINGSI</sequence>
<dbReference type="SMART" id="SM00198">
    <property type="entry name" value="SCP"/>
    <property type="match status" value="1"/>
</dbReference>
<gene>
    <name evidence="4" type="ORF">PCON_04545</name>
</gene>
<feature type="chain" id="PRO_5004650888" evidence="2">
    <location>
        <begin position="20"/>
        <end position="203"/>
    </location>
</feature>
<dbReference type="PRINTS" id="PR00837">
    <property type="entry name" value="V5TPXLIKE"/>
</dbReference>